<proteinExistence type="predicted"/>
<keyword evidence="3" id="KW-0804">Transcription</keyword>
<dbReference type="PANTHER" id="PTHR30363:SF44">
    <property type="entry name" value="AGA OPERON TRANSCRIPTIONAL REPRESSOR-RELATED"/>
    <property type="match status" value="1"/>
</dbReference>
<sequence length="266" mass="28170">MLAEQRRQRILHEVQTRGAVQVHELACLLEVSSMTVRRDLRDLDEQGLLTRVHGGAESSGSGVEPTFSEKAALHADEKTAVALRAFRCVDPGSALAFSAGTTCVRIAQMLTRPGGPGGLSVVTNSLPVADEFFRAEQSADRDGTNLPRPTRVLLTGGQRTPSDALVGPLADASLRDLHVDVLFLGAHGAGPAGLSTPNPEEARTNRALIAAAHRVIAVFDSSKWGVTGLSGFADWDAVDAIITGGGLPWPARELLNERVEEVTITS</sequence>
<evidence type="ECO:0000313" key="6">
    <source>
        <dbReference type="Proteomes" id="UP000595221"/>
    </source>
</evidence>
<dbReference type="PRINTS" id="PR00037">
    <property type="entry name" value="HTHLACR"/>
</dbReference>
<dbReference type="SUPFAM" id="SSF46785">
    <property type="entry name" value="Winged helix' DNA-binding domain"/>
    <property type="match status" value="1"/>
</dbReference>
<dbReference type="Gene3D" id="1.10.10.10">
    <property type="entry name" value="Winged helix-like DNA-binding domain superfamily/Winged helix DNA-binding domain"/>
    <property type="match status" value="1"/>
</dbReference>
<dbReference type="InterPro" id="IPR014036">
    <property type="entry name" value="DeoR-like_C"/>
</dbReference>
<dbReference type="SUPFAM" id="SSF100950">
    <property type="entry name" value="NagB/RpiA/CoA transferase-like"/>
    <property type="match status" value="1"/>
</dbReference>
<dbReference type="InterPro" id="IPR036388">
    <property type="entry name" value="WH-like_DNA-bd_sf"/>
</dbReference>
<dbReference type="PROSITE" id="PS00894">
    <property type="entry name" value="HTH_DEOR_1"/>
    <property type="match status" value="1"/>
</dbReference>
<evidence type="ECO:0000256" key="1">
    <source>
        <dbReference type="ARBA" id="ARBA00023015"/>
    </source>
</evidence>
<evidence type="ECO:0000256" key="3">
    <source>
        <dbReference type="ARBA" id="ARBA00023163"/>
    </source>
</evidence>
<dbReference type="SMART" id="SM00420">
    <property type="entry name" value="HTH_DEOR"/>
    <property type="match status" value="1"/>
</dbReference>
<dbReference type="InterPro" id="IPR036390">
    <property type="entry name" value="WH_DNA-bd_sf"/>
</dbReference>
<name>A0A7T4MSK4_9MICC</name>
<keyword evidence="2" id="KW-0238">DNA-binding</keyword>
<feature type="domain" description="HTH deoR-type" evidence="4">
    <location>
        <begin position="3"/>
        <end position="58"/>
    </location>
</feature>
<organism evidence="5 6">
    <name type="scientific">Rothia kristinae</name>
    <dbReference type="NCBI Taxonomy" id="37923"/>
    <lineage>
        <taxon>Bacteria</taxon>
        <taxon>Bacillati</taxon>
        <taxon>Actinomycetota</taxon>
        <taxon>Actinomycetes</taxon>
        <taxon>Micrococcales</taxon>
        <taxon>Micrococcaceae</taxon>
        <taxon>Rothia</taxon>
    </lineage>
</organism>
<dbReference type="InterPro" id="IPR001034">
    <property type="entry name" value="DeoR_HTH"/>
</dbReference>
<dbReference type="EMBL" id="CP066078">
    <property type="protein sequence ID" value="QQC58852.1"/>
    <property type="molecule type" value="Genomic_DNA"/>
</dbReference>
<dbReference type="InterPro" id="IPR037171">
    <property type="entry name" value="NagB/RpiA_transferase-like"/>
</dbReference>
<dbReference type="GO" id="GO:0003677">
    <property type="term" value="F:DNA binding"/>
    <property type="evidence" value="ECO:0007669"/>
    <property type="project" value="UniProtKB-KW"/>
</dbReference>
<dbReference type="Gene3D" id="3.40.50.1360">
    <property type="match status" value="1"/>
</dbReference>
<keyword evidence="1" id="KW-0805">Transcription regulation</keyword>
<protein>
    <submittedName>
        <fullName evidence="5">DeoR/GlpR transcriptional regulator</fullName>
    </submittedName>
</protein>
<dbReference type="RefSeq" id="WP_198489879.1">
    <property type="nucleotide sequence ID" value="NZ_CP066078.1"/>
</dbReference>
<dbReference type="GO" id="GO:0003700">
    <property type="term" value="F:DNA-binding transcription factor activity"/>
    <property type="evidence" value="ECO:0007669"/>
    <property type="project" value="InterPro"/>
</dbReference>
<reference evidence="5 6" key="1">
    <citation type="submission" date="2020-12" db="EMBL/GenBank/DDBJ databases">
        <title>FDA dAtabase for Regulatory Grade micrObial Sequences (FDA-ARGOS): Supporting development and validation of Infectious Disease Dx tests.</title>
        <authorList>
            <person name="Sproer C."/>
            <person name="Gronow S."/>
            <person name="Severitt S."/>
            <person name="Schroder I."/>
            <person name="Tallon L."/>
            <person name="Sadzewicz L."/>
            <person name="Zhao X."/>
            <person name="Boylan J."/>
            <person name="Ott S."/>
            <person name="Bowen H."/>
            <person name="Vavikolanu K."/>
            <person name="Mehta A."/>
            <person name="Aluvathingal J."/>
            <person name="Nadendla S."/>
            <person name="Lowell S."/>
            <person name="Myers T."/>
            <person name="Yan Y."/>
            <person name="Sichtig H."/>
        </authorList>
    </citation>
    <scope>NUCLEOTIDE SEQUENCE [LARGE SCALE GENOMIC DNA]</scope>
    <source>
        <strain evidence="5 6">FDAARGOS_1001</strain>
    </source>
</reference>
<dbReference type="InterPro" id="IPR050313">
    <property type="entry name" value="Carb_Metab_HTH_regulators"/>
</dbReference>
<dbReference type="PROSITE" id="PS51000">
    <property type="entry name" value="HTH_DEOR_2"/>
    <property type="match status" value="1"/>
</dbReference>
<dbReference type="PANTHER" id="PTHR30363">
    <property type="entry name" value="HTH-TYPE TRANSCRIPTIONAL REGULATOR SRLR-RELATED"/>
    <property type="match status" value="1"/>
</dbReference>
<evidence type="ECO:0000313" key="5">
    <source>
        <dbReference type="EMBL" id="QQC58852.1"/>
    </source>
</evidence>
<accession>A0A7T4MSK4</accession>
<dbReference type="SMART" id="SM01134">
    <property type="entry name" value="DeoRC"/>
    <property type="match status" value="1"/>
</dbReference>
<evidence type="ECO:0000259" key="4">
    <source>
        <dbReference type="PROSITE" id="PS51000"/>
    </source>
</evidence>
<dbReference type="Pfam" id="PF00455">
    <property type="entry name" value="DeoRC"/>
    <property type="match status" value="1"/>
</dbReference>
<gene>
    <name evidence="5" type="ORF">I6H58_07695</name>
</gene>
<evidence type="ECO:0000256" key="2">
    <source>
        <dbReference type="ARBA" id="ARBA00023125"/>
    </source>
</evidence>
<dbReference type="AlphaFoldDB" id="A0A7T4MSK4"/>
<dbReference type="Pfam" id="PF08220">
    <property type="entry name" value="HTH_DeoR"/>
    <property type="match status" value="1"/>
</dbReference>
<dbReference type="Proteomes" id="UP000595221">
    <property type="component" value="Chromosome"/>
</dbReference>
<dbReference type="InterPro" id="IPR018356">
    <property type="entry name" value="Tscrpt_reg_HTH_DeoR_CS"/>
</dbReference>